<dbReference type="PROSITE" id="PS51277">
    <property type="entry name" value="BURP"/>
    <property type="match status" value="1"/>
</dbReference>
<accession>A0A7N0UNU6</accession>
<dbReference type="InterPro" id="IPR004873">
    <property type="entry name" value="BURP_dom"/>
</dbReference>
<evidence type="ECO:0000313" key="2">
    <source>
        <dbReference type="EnsemblPlants" id="Kaladp0076s0197.1.v1.1"/>
    </source>
</evidence>
<keyword evidence="3" id="KW-1185">Reference proteome</keyword>
<dbReference type="Gramene" id="Kaladp0076s0197.1.v1.1">
    <property type="protein sequence ID" value="Kaladp0076s0197.1.v1.1"/>
    <property type="gene ID" value="Kaladp0076s0197.v1.1"/>
</dbReference>
<dbReference type="PANTHER" id="PTHR31236:SF32">
    <property type="entry name" value="BURP DOMAIN PROTEIN USPL1-LIKE"/>
    <property type="match status" value="1"/>
</dbReference>
<organism evidence="2 3">
    <name type="scientific">Kalanchoe fedtschenkoi</name>
    <name type="common">Lavender scallops</name>
    <name type="synonym">South American air plant</name>
    <dbReference type="NCBI Taxonomy" id="63787"/>
    <lineage>
        <taxon>Eukaryota</taxon>
        <taxon>Viridiplantae</taxon>
        <taxon>Streptophyta</taxon>
        <taxon>Embryophyta</taxon>
        <taxon>Tracheophyta</taxon>
        <taxon>Spermatophyta</taxon>
        <taxon>Magnoliopsida</taxon>
        <taxon>eudicotyledons</taxon>
        <taxon>Gunneridae</taxon>
        <taxon>Pentapetalae</taxon>
        <taxon>Saxifragales</taxon>
        <taxon>Crassulaceae</taxon>
        <taxon>Kalanchoe</taxon>
    </lineage>
</organism>
<sequence length="112" mass="12619">MDVNSPQVASGRPFTSTDYMAATPSWAVYGADEGGFDPDHTSLKSGNKVFRVSLLDQNNDLIKAVDVCHLDTFQWNPDHLSLRVLNIKLWECLECHFMPADNLIWVPKLNPM</sequence>
<dbReference type="AlphaFoldDB" id="A0A7N0UNU6"/>
<proteinExistence type="predicted"/>
<name>A0A7N0UNU6_KALFE</name>
<dbReference type="InterPro" id="IPR044816">
    <property type="entry name" value="BURP"/>
</dbReference>
<protein>
    <recommendedName>
        <fullName evidence="1">BURP domain-containing protein</fullName>
    </recommendedName>
</protein>
<reference evidence="2" key="1">
    <citation type="submission" date="2021-01" db="UniProtKB">
        <authorList>
            <consortium name="EnsemblPlants"/>
        </authorList>
    </citation>
    <scope>IDENTIFICATION</scope>
</reference>
<evidence type="ECO:0000259" key="1">
    <source>
        <dbReference type="PROSITE" id="PS51277"/>
    </source>
</evidence>
<evidence type="ECO:0000313" key="3">
    <source>
        <dbReference type="Proteomes" id="UP000594263"/>
    </source>
</evidence>
<dbReference type="PANTHER" id="PTHR31236">
    <property type="entry name" value="BURP DOMAIN PROTEIN USPL1-LIKE"/>
    <property type="match status" value="1"/>
</dbReference>
<feature type="domain" description="BURP" evidence="1">
    <location>
        <begin position="1"/>
        <end position="108"/>
    </location>
</feature>
<dbReference type="Proteomes" id="UP000594263">
    <property type="component" value="Unplaced"/>
</dbReference>
<dbReference type="EnsemblPlants" id="Kaladp0076s0197.1.v1.1">
    <property type="protein sequence ID" value="Kaladp0076s0197.1.v1.1"/>
    <property type="gene ID" value="Kaladp0076s0197.v1.1"/>
</dbReference>
<dbReference type="Pfam" id="PF03181">
    <property type="entry name" value="BURP"/>
    <property type="match status" value="1"/>
</dbReference>